<dbReference type="OrthoDB" id="1045822at2759"/>
<dbReference type="Proteomes" id="UP000683360">
    <property type="component" value="Unassembled WGS sequence"/>
</dbReference>
<protein>
    <recommendedName>
        <fullName evidence="5">Cornifelin</fullName>
    </recommendedName>
</protein>
<feature type="region of interest" description="Disordered" evidence="2">
    <location>
        <begin position="21"/>
        <end position="42"/>
    </location>
</feature>
<dbReference type="NCBIfam" id="TIGR01571">
    <property type="entry name" value="A_thal_Cys_rich"/>
    <property type="match status" value="1"/>
</dbReference>
<evidence type="ECO:0000256" key="1">
    <source>
        <dbReference type="ARBA" id="ARBA00009024"/>
    </source>
</evidence>
<evidence type="ECO:0000313" key="3">
    <source>
        <dbReference type="EMBL" id="CAG2225457.1"/>
    </source>
</evidence>
<proteinExistence type="inferred from homology"/>
<name>A0A8S3SV35_MYTED</name>
<reference evidence="3" key="1">
    <citation type="submission" date="2021-03" db="EMBL/GenBank/DDBJ databases">
        <authorList>
            <person name="Bekaert M."/>
        </authorList>
    </citation>
    <scope>NUCLEOTIDE SEQUENCE</scope>
</reference>
<gene>
    <name evidence="3" type="ORF">MEDL_38623</name>
</gene>
<evidence type="ECO:0008006" key="5">
    <source>
        <dbReference type="Google" id="ProtNLM"/>
    </source>
</evidence>
<sequence>MEYRGGNQLYPEINYGSTNVTSQQPQSYYHRSPSQQSNLPNQPIVQQPQMQNNPLMVTGFEGHREWTTDLFDCCAEPNTFLLTCMCYPCSICYLGSRIGENMCMPLCVPASDITLRNKIRTVGGIKGSMCNDCATVLFCGQCAACQEHRELTNMGVP</sequence>
<dbReference type="Pfam" id="PF04749">
    <property type="entry name" value="PLAC8"/>
    <property type="match status" value="1"/>
</dbReference>
<dbReference type="PANTHER" id="PTHR15907">
    <property type="entry name" value="DUF614 FAMILY PROTEIN-RELATED"/>
    <property type="match status" value="1"/>
</dbReference>
<evidence type="ECO:0000313" key="4">
    <source>
        <dbReference type="Proteomes" id="UP000683360"/>
    </source>
</evidence>
<evidence type="ECO:0000256" key="2">
    <source>
        <dbReference type="SAM" id="MobiDB-lite"/>
    </source>
</evidence>
<organism evidence="3 4">
    <name type="scientific">Mytilus edulis</name>
    <name type="common">Blue mussel</name>
    <dbReference type="NCBI Taxonomy" id="6550"/>
    <lineage>
        <taxon>Eukaryota</taxon>
        <taxon>Metazoa</taxon>
        <taxon>Spiralia</taxon>
        <taxon>Lophotrochozoa</taxon>
        <taxon>Mollusca</taxon>
        <taxon>Bivalvia</taxon>
        <taxon>Autobranchia</taxon>
        <taxon>Pteriomorphia</taxon>
        <taxon>Mytilida</taxon>
        <taxon>Mytiloidea</taxon>
        <taxon>Mytilidae</taxon>
        <taxon>Mytilinae</taxon>
        <taxon>Mytilus</taxon>
    </lineage>
</organism>
<dbReference type="EMBL" id="CAJPWZ010001850">
    <property type="protein sequence ID" value="CAG2225457.1"/>
    <property type="molecule type" value="Genomic_DNA"/>
</dbReference>
<comment type="similarity">
    <text evidence="1">Belongs to the cornifelin family.</text>
</comment>
<dbReference type="AlphaFoldDB" id="A0A8S3SV35"/>
<comment type="caution">
    <text evidence="3">The sequence shown here is derived from an EMBL/GenBank/DDBJ whole genome shotgun (WGS) entry which is preliminary data.</text>
</comment>
<keyword evidence="4" id="KW-1185">Reference proteome</keyword>
<accession>A0A8S3SV35</accession>
<dbReference type="InterPro" id="IPR006461">
    <property type="entry name" value="PLAC_motif_containing"/>
</dbReference>